<keyword evidence="2" id="KW-1185">Reference proteome</keyword>
<gene>
    <name evidence="1" type="ORF">QQ020_15230</name>
</gene>
<protein>
    <submittedName>
        <fullName evidence="1">YdeI/OmpD-associated family protein</fullName>
    </submittedName>
</protein>
<evidence type="ECO:0000313" key="2">
    <source>
        <dbReference type="Proteomes" id="UP001172083"/>
    </source>
</evidence>
<comment type="caution">
    <text evidence="1">The sequence shown here is derived from an EMBL/GenBank/DDBJ whole genome shotgun (WGS) entry which is preliminary data.</text>
</comment>
<dbReference type="EMBL" id="JAUJEB010000003">
    <property type="protein sequence ID" value="MDN5213422.1"/>
    <property type="molecule type" value="Genomic_DNA"/>
</dbReference>
<dbReference type="Proteomes" id="UP001172083">
    <property type="component" value="Unassembled WGS sequence"/>
</dbReference>
<dbReference type="Pfam" id="PF13376">
    <property type="entry name" value="OmdA"/>
    <property type="match status" value="1"/>
</dbReference>
<accession>A0ABT8L8U4</accession>
<proteinExistence type="predicted"/>
<reference evidence="1" key="1">
    <citation type="submission" date="2023-06" db="EMBL/GenBank/DDBJ databases">
        <title>Genomic of Agaribacillus aureum.</title>
        <authorList>
            <person name="Wang G."/>
        </authorList>
    </citation>
    <scope>NUCLEOTIDE SEQUENCE</scope>
    <source>
        <strain evidence="1">BMA12</strain>
    </source>
</reference>
<name>A0ABT8L8U4_9BACT</name>
<sequence>MGDPVSFEIFEDPNPLGVEEPEVLLVLLDQDIDAKKVYDQLTDGKKRSLIYTIRGVKDIDKQVQKILTFLNQERIKAANKR</sequence>
<organism evidence="1 2">
    <name type="scientific">Agaribacillus aureus</name>
    <dbReference type="NCBI Taxonomy" id="3051825"/>
    <lineage>
        <taxon>Bacteria</taxon>
        <taxon>Pseudomonadati</taxon>
        <taxon>Bacteroidota</taxon>
        <taxon>Cytophagia</taxon>
        <taxon>Cytophagales</taxon>
        <taxon>Splendidivirgaceae</taxon>
        <taxon>Agaribacillus</taxon>
    </lineage>
</organism>
<evidence type="ECO:0000313" key="1">
    <source>
        <dbReference type="EMBL" id="MDN5213422.1"/>
    </source>
</evidence>